<feature type="signal peptide" evidence="1">
    <location>
        <begin position="1"/>
        <end position="31"/>
    </location>
</feature>
<feature type="chain" id="PRO_5045251364" evidence="1">
    <location>
        <begin position="32"/>
        <end position="306"/>
    </location>
</feature>
<accession>A0ABT8DSZ4</accession>
<keyword evidence="4" id="KW-1185">Reference proteome</keyword>
<evidence type="ECO:0000313" key="4">
    <source>
        <dbReference type="Proteomes" id="UP001228044"/>
    </source>
</evidence>
<dbReference type="RefSeq" id="WP_290358442.1">
    <property type="nucleotide sequence ID" value="NZ_JAUHHC010000002.1"/>
</dbReference>
<feature type="domain" description="Ice-binding protein C-terminal" evidence="2">
    <location>
        <begin position="280"/>
        <end position="300"/>
    </location>
</feature>
<gene>
    <name evidence="3" type="ORF">QWJ38_07540</name>
</gene>
<sequence>MRNTQTPRTLMAVQALMAGLGLLGAMSAAHATDTWTFGSSPPQTCEGPGDATCKVGANEAHTAASRSAGLASTDLFSAVNPSNLVTYHPGGLGGVSDSTNAPNHALENQNNVEMVLLRFDSTATLTQVKLGWAQYGSDIPLLAYTGANGTNPDTAAALTTTGKSLATTQTTAGLRAANGWALVGNYADVSTASAATANAGNVSSSWWLVSAYNSTLAGTVANNCDTSAPASGNLAGPSNGCGSPTSDTATTAAPITYSNSGYDYVKVYSVTAATPRNGAPEPGSLALAGLALFGLLYTRRQSSGKS</sequence>
<evidence type="ECO:0000313" key="3">
    <source>
        <dbReference type="EMBL" id="MDN3920130.1"/>
    </source>
</evidence>
<comment type="caution">
    <text evidence="3">The sequence shown here is derived from an EMBL/GenBank/DDBJ whole genome shotgun (WGS) entry which is preliminary data.</text>
</comment>
<proteinExistence type="predicted"/>
<dbReference type="EMBL" id="JAUHHC010000002">
    <property type="protein sequence ID" value="MDN3920130.1"/>
    <property type="molecule type" value="Genomic_DNA"/>
</dbReference>
<dbReference type="InterPro" id="IPR013424">
    <property type="entry name" value="Ice-binding_C"/>
</dbReference>
<name>A0ABT8DSZ4_9BURK</name>
<dbReference type="Proteomes" id="UP001228044">
    <property type="component" value="Unassembled WGS sequence"/>
</dbReference>
<evidence type="ECO:0000256" key="1">
    <source>
        <dbReference type="SAM" id="SignalP"/>
    </source>
</evidence>
<keyword evidence="1" id="KW-0732">Signal</keyword>
<dbReference type="Pfam" id="PF07589">
    <property type="entry name" value="PEP-CTERM"/>
    <property type="match status" value="1"/>
</dbReference>
<reference evidence="3 4" key="1">
    <citation type="submission" date="2023-06" db="EMBL/GenBank/DDBJ databases">
        <title>Pelomonas sp. PFR6 16S ribosomal RNA gene Genome sequencing and assembly.</title>
        <authorList>
            <person name="Woo H."/>
        </authorList>
    </citation>
    <scope>NUCLEOTIDE SEQUENCE [LARGE SCALE GENOMIC DNA]</scope>
    <source>
        <strain evidence="3 4">PFR6</strain>
    </source>
</reference>
<evidence type="ECO:0000259" key="2">
    <source>
        <dbReference type="Pfam" id="PF07589"/>
    </source>
</evidence>
<organism evidence="3 4">
    <name type="scientific">Roseateles violae</name>
    <dbReference type="NCBI Taxonomy" id="3058042"/>
    <lineage>
        <taxon>Bacteria</taxon>
        <taxon>Pseudomonadati</taxon>
        <taxon>Pseudomonadota</taxon>
        <taxon>Betaproteobacteria</taxon>
        <taxon>Burkholderiales</taxon>
        <taxon>Sphaerotilaceae</taxon>
        <taxon>Roseateles</taxon>
    </lineage>
</organism>
<protein>
    <submittedName>
        <fullName evidence="3">PEP-CTERM sorting domain-containing protein</fullName>
    </submittedName>
</protein>